<evidence type="ECO:0000256" key="2">
    <source>
        <dbReference type="ARBA" id="ARBA00004613"/>
    </source>
</evidence>
<keyword evidence="5" id="KW-0732">Signal</keyword>
<dbReference type="Gene3D" id="2.60.120.260">
    <property type="entry name" value="Galactose-binding domain-like"/>
    <property type="match status" value="1"/>
</dbReference>
<dbReference type="AlphaFoldDB" id="A0A538SZ38"/>
<evidence type="ECO:0000256" key="6">
    <source>
        <dbReference type="ARBA" id="ARBA00022837"/>
    </source>
</evidence>
<dbReference type="InterPro" id="IPR013783">
    <property type="entry name" value="Ig-like_fold"/>
</dbReference>
<dbReference type="InterPro" id="IPR011050">
    <property type="entry name" value="Pectin_lyase_fold/virulence"/>
</dbReference>
<evidence type="ECO:0000256" key="4">
    <source>
        <dbReference type="ARBA" id="ARBA00022723"/>
    </source>
</evidence>
<dbReference type="InterPro" id="IPR022409">
    <property type="entry name" value="PKD/Chitinase_dom"/>
</dbReference>
<comment type="subcellular location">
    <subcellularLocation>
        <location evidence="2">Secreted</location>
    </subcellularLocation>
</comment>
<keyword evidence="7" id="KW-0456">Lyase</keyword>
<evidence type="ECO:0000256" key="9">
    <source>
        <dbReference type="SAM" id="MobiDB-lite"/>
    </source>
</evidence>
<evidence type="ECO:0000256" key="1">
    <source>
        <dbReference type="ARBA" id="ARBA00001913"/>
    </source>
</evidence>
<organism evidence="11 12">
    <name type="scientific">Eiseniibacteriota bacterium</name>
    <dbReference type="NCBI Taxonomy" id="2212470"/>
    <lineage>
        <taxon>Bacteria</taxon>
        <taxon>Candidatus Eiseniibacteriota</taxon>
    </lineage>
</organism>
<dbReference type="PROSITE" id="PS50093">
    <property type="entry name" value="PKD"/>
    <property type="match status" value="3"/>
</dbReference>
<feature type="compositionally biased region" description="Basic and acidic residues" evidence="9">
    <location>
        <begin position="515"/>
        <end position="525"/>
    </location>
</feature>
<evidence type="ECO:0000256" key="3">
    <source>
        <dbReference type="ARBA" id="ARBA00022525"/>
    </source>
</evidence>
<dbReference type="Pfam" id="PF13229">
    <property type="entry name" value="Beta_helix"/>
    <property type="match status" value="1"/>
</dbReference>
<comment type="caution">
    <text evidence="11">The sequence shown here is derived from an EMBL/GenBank/DDBJ whole genome shotgun (WGS) entry which is preliminary data.</text>
</comment>
<evidence type="ECO:0000256" key="5">
    <source>
        <dbReference type="ARBA" id="ARBA00022729"/>
    </source>
</evidence>
<keyword evidence="3" id="KW-0964">Secreted</keyword>
<gene>
    <name evidence="11" type="ORF">E6K72_04680</name>
</gene>
<dbReference type="PANTHER" id="PTHR40088">
    <property type="entry name" value="PECTATE LYASE (EUROFUNG)"/>
    <property type="match status" value="1"/>
</dbReference>
<sequence>MKATRLPRTAPRAASPRFASPAGKRAGVKAPARTLGFTLLIAVSLSAAPPWVGPAFGVTPPRLSVEASYYVDQANASCSDVGPGTQAQPYCKISAALAAHHSPGTTILVMPGRYREQVAPPLSGMSGAPIVLTAMAAPGQPVVVDGTDDFSSAALWTQSSGDVWLAASVTWAPKQVFADDQRLTPSTAAPGSLPPRSFTYVAGSGLYVNAGGGNPGSHGAQVGHRAYGFYASGTSYVRIEGFTLVRGDDRCIQLDSGSSNVEIVGNTVRQAGRMGIQVAGGSAVRIAGNVVSDNGDHGIALIGGATGCTIEDNESFRNFYAPARQANGLYMFGCPNNLIQRNRWHDNQDTGEQLQSGSNNNVSLQNRSWANGDHGFDHLEATGNIHIDEVAYGNYREGFSIEGNCPNTQVFNSIATDNGLTTNEYDLYVDASSSAGFTSNDNLFWNSGAQPPVKYQTTIYPRVSDYSAVSGQDTRTVQADPRFVAPASGDFHLLVGSPAIDNANSGVSNWPATDAEGKARADDPRTPNTGLGPVAYADRGALEFQPPTNQPPTAALTVTPSSGTEPLSVRADASGSSDPDGTIVSYRFDFGDGTVVGPQPGTMATHTYAAGNWTASVQVTDSGGATATKSVAVAVAHRNLPPTAALTVTPSSGTAPLGVRADASGSSDPDGTIVSYRFDFGDGTVVGPQPGTTATHTYAAGNWTASVLVTDSGGATATKSVAVSVDGNLVGNSSFETGTQGWAPIGAATIARVAGGISGIYSLRVTSPAVGTSPYGVTDEPNWVASTPAAGVRYQVRAWVRAELGASIVSLRLRESLGASAGEWVESPQVALSLPSEELLWQELQLDYVTRWAGSTIDLQIVGQPALALQSFRVDDISIARAADGTGNLPPNAALTVTPSSGVEPLSVTADASASSDAEGPIASYRFDFGDGTVVGPQSGATATHTYAVGNWTASVQVTDAEGASTT</sequence>
<dbReference type="NCBIfam" id="TIGR03804">
    <property type="entry name" value="para_beta_helix"/>
    <property type="match status" value="1"/>
</dbReference>
<evidence type="ECO:0000256" key="8">
    <source>
        <dbReference type="ARBA" id="ARBA00038263"/>
    </source>
</evidence>
<feature type="region of interest" description="Disordered" evidence="9">
    <location>
        <begin position="505"/>
        <end position="528"/>
    </location>
</feature>
<feature type="compositionally biased region" description="Polar residues" evidence="9">
    <location>
        <begin position="556"/>
        <end position="565"/>
    </location>
</feature>
<dbReference type="SMART" id="SM00089">
    <property type="entry name" value="PKD"/>
    <property type="match status" value="3"/>
</dbReference>
<dbReference type="PANTHER" id="PTHR40088:SF1">
    <property type="entry name" value="PECTATE LYASE PEL9"/>
    <property type="match status" value="1"/>
</dbReference>
<feature type="compositionally biased region" description="Low complexity" evidence="9">
    <location>
        <begin position="1"/>
        <end position="22"/>
    </location>
</feature>
<dbReference type="EMBL" id="VBOS01000156">
    <property type="protein sequence ID" value="TMQ56659.1"/>
    <property type="molecule type" value="Genomic_DNA"/>
</dbReference>
<feature type="non-terminal residue" evidence="11">
    <location>
        <position position="967"/>
    </location>
</feature>
<dbReference type="Pfam" id="PF18911">
    <property type="entry name" value="PKD_4"/>
    <property type="match status" value="3"/>
</dbReference>
<feature type="region of interest" description="Disordered" evidence="9">
    <location>
        <begin position="1"/>
        <end position="25"/>
    </location>
</feature>
<evidence type="ECO:0000313" key="11">
    <source>
        <dbReference type="EMBL" id="TMQ56659.1"/>
    </source>
</evidence>
<dbReference type="GO" id="GO:0046872">
    <property type="term" value="F:metal ion binding"/>
    <property type="evidence" value="ECO:0007669"/>
    <property type="project" value="UniProtKB-KW"/>
</dbReference>
<evidence type="ECO:0000259" key="10">
    <source>
        <dbReference type="PROSITE" id="PS50093"/>
    </source>
</evidence>
<dbReference type="Proteomes" id="UP000317716">
    <property type="component" value="Unassembled WGS sequence"/>
</dbReference>
<comment type="similarity">
    <text evidence="8">Belongs to the polysaccharide lyase 9 family.</text>
</comment>
<dbReference type="InterPro" id="IPR039448">
    <property type="entry name" value="Beta_helix"/>
</dbReference>
<evidence type="ECO:0000313" key="12">
    <source>
        <dbReference type="Proteomes" id="UP000317716"/>
    </source>
</evidence>
<dbReference type="Gene3D" id="2.60.40.10">
    <property type="entry name" value="Immunoglobulins"/>
    <property type="match status" value="3"/>
</dbReference>
<dbReference type="InterPro" id="IPR035986">
    <property type="entry name" value="PKD_dom_sf"/>
</dbReference>
<feature type="region of interest" description="Disordered" evidence="9">
    <location>
        <begin position="545"/>
        <end position="580"/>
    </location>
</feature>
<accession>A0A538SZ38</accession>
<dbReference type="InterPro" id="IPR000601">
    <property type="entry name" value="PKD_dom"/>
</dbReference>
<keyword evidence="4" id="KW-0479">Metal-binding</keyword>
<dbReference type="SUPFAM" id="SSF51126">
    <property type="entry name" value="Pectin lyase-like"/>
    <property type="match status" value="1"/>
</dbReference>
<feature type="domain" description="PKD" evidence="10">
    <location>
        <begin position="891"/>
        <end position="967"/>
    </location>
</feature>
<keyword evidence="6" id="KW-0106">Calcium</keyword>
<name>A0A538SZ38_UNCEI</name>
<dbReference type="SUPFAM" id="SSF49299">
    <property type="entry name" value="PKD domain"/>
    <property type="match status" value="3"/>
</dbReference>
<feature type="domain" description="PKD" evidence="10">
    <location>
        <begin position="552"/>
        <end position="640"/>
    </location>
</feature>
<dbReference type="GO" id="GO:0005576">
    <property type="term" value="C:extracellular region"/>
    <property type="evidence" value="ECO:0007669"/>
    <property type="project" value="UniProtKB-SubCell"/>
</dbReference>
<dbReference type="SMART" id="SM00710">
    <property type="entry name" value="PbH1"/>
    <property type="match status" value="6"/>
</dbReference>
<dbReference type="InterPro" id="IPR022441">
    <property type="entry name" value="Para_beta_helix_rpt-2"/>
</dbReference>
<dbReference type="InterPro" id="IPR052052">
    <property type="entry name" value="Polysaccharide_Lyase_9"/>
</dbReference>
<dbReference type="CDD" id="cd00146">
    <property type="entry name" value="PKD"/>
    <property type="match status" value="3"/>
</dbReference>
<evidence type="ECO:0000256" key="7">
    <source>
        <dbReference type="ARBA" id="ARBA00023239"/>
    </source>
</evidence>
<protein>
    <submittedName>
        <fullName evidence="11">PKD domain-containing protein</fullName>
    </submittedName>
</protein>
<dbReference type="InterPro" id="IPR012334">
    <property type="entry name" value="Pectin_lyas_fold"/>
</dbReference>
<dbReference type="Gene3D" id="2.160.20.10">
    <property type="entry name" value="Single-stranded right-handed beta-helix, Pectin lyase-like"/>
    <property type="match status" value="1"/>
</dbReference>
<dbReference type="InterPro" id="IPR006626">
    <property type="entry name" value="PbH1"/>
</dbReference>
<dbReference type="GO" id="GO:0016837">
    <property type="term" value="F:carbon-oxygen lyase activity, acting on polysaccharides"/>
    <property type="evidence" value="ECO:0007669"/>
    <property type="project" value="TreeGrafter"/>
</dbReference>
<comment type="cofactor">
    <cofactor evidence="1">
        <name>Ca(2+)</name>
        <dbReference type="ChEBI" id="CHEBI:29108"/>
    </cofactor>
</comment>
<proteinExistence type="inferred from homology"/>
<reference evidence="11 12" key="1">
    <citation type="journal article" date="2019" name="Nat. Microbiol.">
        <title>Mediterranean grassland soil C-N compound turnover is dependent on rainfall and depth, and is mediated by genomically divergent microorganisms.</title>
        <authorList>
            <person name="Diamond S."/>
            <person name="Andeer P.F."/>
            <person name="Li Z."/>
            <person name="Crits-Christoph A."/>
            <person name="Burstein D."/>
            <person name="Anantharaman K."/>
            <person name="Lane K.R."/>
            <person name="Thomas B.C."/>
            <person name="Pan C."/>
            <person name="Northen T.R."/>
            <person name="Banfield J.F."/>
        </authorList>
    </citation>
    <scope>NUCLEOTIDE SEQUENCE [LARGE SCALE GENOMIC DNA]</scope>
    <source>
        <strain evidence="11">WS_2</strain>
    </source>
</reference>
<feature type="domain" description="PKD" evidence="10">
    <location>
        <begin position="642"/>
        <end position="730"/>
    </location>
</feature>